<dbReference type="EMBL" id="HG322950">
    <property type="protein sequence ID" value="CDF82458.1"/>
    <property type="molecule type" value="Genomic_DNA"/>
</dbReference>
<organism evidence="2 3">
    <name type="scientific">Pseudomonas knackmussii (strain DSM 6978 / CCUG 54928 / LMG 23759 / B13)</name>
    <dbReference type="NCBI Taxonomy" id="1301098"/>
    <lineage>
        <taxon>Bacteria</taxon>
        <taxon>Pseudomonadati</taxon>
        <taxon>Pseudomonadota</taxon>
        <taxon>Gammaproteobacteria</taxon>
        <taxon>Pseudomonadales</taxon>
        <taxon>Pseudomonadaceae</taxon>
        <taxon>Pseudomonas</taxon>
    </lineage>
</organism>
<gene>
    <name evidence="2" type="ORF">PKB_1093</name>
</gene>
<dbReference type="HOGENOM" id="CLU_2466639_0_0_6"/>
<dbReference type="Proteomes" id="UP000025241">
    <property type="component" value="Chromosome I"/>
</dbReference>
<proteinExistence type="predicted"/>
<dbReference type="STRING" id="1301098.PKB_1093"/>
<reference evidence="2 3" key="2">
    <citation type="submission" date="2014-05" db="EMBL/GenBank/DDBJ databases">
        <title>Genome sequence of the 3-chlorobenzoate degrading bacterium Pseudomonas knackmussii B13 shows multiple evidence for horizontal gene transfer.</title>
        <authorList>
            <person name="Miyazaki R."/>
            <person name="Bertelli C."/>
            <person name="Falquet L."/>
            <person name="Robinson-Rechavi M."/>
            <person name="Gharib W."/>
            <person name="Roy S."/>
            <person name="Van der Meer J.R."/>
        </authorList>
    </citation>
    <scope>NUCLEOTIDE SEQUENCE [LARGE SCALE GENOMIC DNA]</scope>
    <source>
        <strain evidence="2 3">B13</strain>
    </source>
</reference>
<dbReference type="AlphaFoldDB" id="A0A024HDA5"/>
<name>A0A024HDA5_PSEKB</name>
<keyword evidence="1" id="KW-0472">Membrane</keyword>
<dbReference type="eggNOG" id="COG0025">
    <property type="taxonomic scope" value="Bacteria"/>
</dbReference>
<dbReference type="PATRIC" id="fig|1301098.3.peg.1105"/>
<dbReference type="KEGG" id="pkc:PKB_1093"/>
<reference evidence="2 3" key="1">
    <citation type="submission" date="2013-03" db="EMBL/GenBank/DDBJ databases">
        <authorList>
            <person name="Linke B."/>
        </authorList>
    </citation>
    <scope>NUCLEOTIDE SEQUENCE [LARGE SCALE GENOMIC DNA]</scope>
    <source>
        <strain evidence="2 3">B13</strain>
    </source>
</reference>
<keyword evidence="1" id="KW-1133">Transmembrane helix</keyword>
<keyword evidence="1" id="KW-0812">Transmembrane</keyword>
<accession>A0A024HDA5</accession>
<feature type="transmembrane region" description="Helical" evidence="1">
    <location>
        <begin position="29"/>
        <end position="50"/>
    </location>
</feature>
<evidence type="ECO:0000313" key="3">
    <source>
        <dbReference type="Proteomes" id="UP000025241"/>
    </source>
</evidence>
<evidence type="ECO:0000313" key="2">
    <source>
        <dbReference type="EMBL" id="CDF82458.1"/>
    </source>
</evidence>
<evidence type="ECO:0000256" key="1">
    <source>
        <dbReference type="SAM" id="Phobius"/>
    </source>
</evidence>
<sequence length="88" mass="9382">MPAILVLLVAGILAGPLLGLLDPQKLFGPLLIPLVSLSVAMILFEGSLTLRFARDPTGWMHVASTTQPPKPTVGWLLIALIENSPDDE</sequence>
<protein>
    <submittedName>
        <fullName evidence="2">Hypothetical membrane protein</fullName>
    </submittedName>
</protein>
<keyword evidence="3" id="KW-1185">Reference proteome</keyword>